<dbReference type="HAMAP" id="MF_01260">
    <property type="entry name" value="Carboxylester"/>
    <property type="match status" value="1"/>
</dbReference>
<dbReference type="OrthoDB" id="9780744at2"/>
<dbReference type="Pfam" id="PF00561">
    <property type="entry name" value="Abhydrolase_1"/>
    <property type="match status" value="1"/>
</dbReference>
<comment type="similarity">
    <text evidence="5">Belongs to the AB hydrolase superfamily. Carboxylesterase BioH family.</text>
</comment>
<feature type="binding site" evidence="5">
    <location>
        <position position="232"/>
    </location>
    <ligand>
        <name>substrate</name>
    </ligand>
</feature>
<dbReference type="InterPro" id="IPR050266">
    <property type="entry name" value="AB_hydrolase_sf"/>
</dbReference>
<dbReference type="PANTHER" id="PTHR43798:SF31">
    <property type="entry name" value="AB HYDROLASE SUPERFAMILY PROTEIN YCLE"/>
    <property type="match status" value="1"/>
</dbReference>
<comment type="subcellular location">
    <subcellularLocation>
        <location evidence="5">Cytoplasm</location>
    </subcellularLocation>
</comment>
<evidence type="ECO:0000256" key="2">
    <source>
        <dbReference type="ARBA" id="ARBA00022490"/>
    </source>
</evidence>
<feature type="binding site" evidence="5">
    <location>
        <begin position="78"/>
        <end position="79"/>
    </location>
    <ligand>
        <name>substrate</name>
    </ligand>
</feature>
<dbReference type="EMBL" id="VRTS01000005">
    <property type="protein sequence ID" value="TXK62384.1"/>
    <property type="molecule type" value="Genomic_DNA"/>
</dbReference>
<keyword evidence="8" id="KW-1185">Reference proteome</keyword>
<proteinExistence type="inferred from homology"/>
<feature type="active site" description="Nucleophile" evidence="5">
    <location>
        <position position="78"/>
    </location>
</feature>
<keyword evidence="3 5" id="KW-0093">Biotin biosynthesis</keyword>
<keyword evidence="2 5" id="KW-0963">Cytoplasm</keyword>
<dbReference type="UniPathway" id="UPA00078"/>
<evidence type="ECO:0000256" key="5">
    <source>
        <dbReference type="HAMAP-Rule" id="MF_01260"/>
    </source>
</evidence>
<dbReference type="InterPro" id="IPR000073">
    <property type="entry name" value="AB_hydrolase_1"/>
</dbReference>
<name>A0A5C8KSE6_9GAMM</name>
<comment type="caution">
    <text evidence="7">The sequence shown here is derived from an EMBL/GenBank/DDBJ whole genome shotgun (WGS) entry which is preliminary data.</text>
</comment>
<dbReference type="InterPro" id="IPR010076">
    <property type="entry name" value="BioH"/>
</dbReference>
<comment type="catalytic activity">
    <reaction evidence="5">
        <text>6-carboxyhexanoyl-[ACP] methyl ester + H2O = 6-carboxyhexanoyl-[ACP] + methanol + H(+)</text>
        <dbReference type="Rhea" id="RHEA:42700"/>
        <dbReference type="Rhea" id="RHEA-COMP:9955"/>
        <dbReference type="Rhea" id="RHEA-COMP:10186"/>
        <dbReference type="ChEBI" id="CHEBI:15377"/>
        <dbReference type="ChEBI" id="CHEBI:15378"/>
        <dbReference type="ChEBI" id="CHEBI:17790"/>
        <dbReference type="ChEBI" id="CHEBI:78846"/>
        <dbReference type="ChEBI" id="CHEBI:82735"/>
        <dbReference type="EC" id="3.1.1.85"/>
    </reaction>
</comment>
<dbReference type="InterPro" id="IPR029058">
    <property type="entry name" value="AB_hydrolase_fold"/>
</dbReference>
<comment type="pathway">
    <text evidence="5">Cofactor biosynthesis; biotin biosynthesis.</text>
</comment>
<evidence type="ECO:0000256" key="1">
    <source>
        <dbReference type="ARBA" id="ARBA00022487"/>
    </source>
</evidence>
<feature type="domain" description="AB hydrolase-1" evidence="6">
    <location>
        <begin position="11"/>
        <end position="239"/>
    </location>
</feature>
<organism evidence="7 8">
    <name type="scientific">Alkalisalibacterium limincola</name>
    <dbReference type="NCBI Taxonomy" id="2699169"/>
    <lineage>
        <taxon>Bacteria</taxon>
        <taxon>Pseudomonadati</taxon>
        <taxon>Pseudomonadota</taxon>
        <taxon>Gammaproteobacteria</taxon>
        <taxon>Lysobacterales</taxon>
        <taxon>Lysobacteraceae</taxon>
        <taxon>Alkalisalibacterium</taxon>
    </lineage>
</organism>
<accession>A0A5C8KSE6</accession>
<feature type="binding site" evidence="5">
    <location>
        <position position="18"/>
    </location>
    <ligand>
        <name>substrate</name>
    </ligand>
</feature>
<dbReference type="SUPFAM" id="SSF53474">
    <property type="entry name" value="alpha/beta-Hydrolases"/>
    <property type="match status" value="1"/>
</dbReference>
<dbReference type="Gene3D" id="3.40.50.1820">
    <property type="entry name" value="alpha/beta hydrolase"/>
    <property type="match status" value="1"/>
</dbReference>
<evidence type="ECO:0000259" key="6">
    <source>
        <dbReference type="Pfam" id="PF00561"/>
    </source>
</evidence>
<gene>
    <name evidence="5 7" type="primary">bioH</name>
    <name evidence="7" type="ORF">FU658_08215</name>
</gene>
<dbReference type="AlphaFoldDB" id="A0A5C8KSE6"/>
<dbReference type="GO" id="GO:0009102">
    <property type="term" value="P:biotin biosynthetic process"/>
    <property type="evidence" value="ECO:0007669"/>
    <property type="project" value="UniProtKB-UniRule"/>
</dbReference>
<feature type="active site" evidence="5">
    <location>
        <position position="232"/>
    </location>
</feature>
<evidence type="ECO:0000313" key="8">
    <source>
        <dbReference type="Proteomes" id="UP000321248"/>
    </source>
</evidence>
<keyword evidence="1 5" id="KW-0719">Serine esterase</keyword>
<sequence length="255" mass="26966">MHVECIGRGRPLVLLHGWAMHGGIFAPLVERLSAHFTLHVVDLPGHGHSRRSAVSLDPASCAAVLSGQLPRAPWLGWSLGGLVAMHAAAVEDSPVTGLVAVAASPRFVAAPDWPHGVDASVFAQFGDGLARDYRGTVDRFLALEAQGSDHMREELRLLRERVYARGEPEPAALVEGLAVLEHQDLRAALPGLAVPSLWIAGRRDRLVTWQAMQAAAALCPHGGFRCVAGGGHAPFLTHADAVASAVLDFVEGLPA</sequence>
<dbReference type="Proteomes" id="UP000321248">
    <property type="component" value="Unassembled WGS sequence"/>
</dbReference>
<dbReference type="EC" id="3.1.1.85" evidence="5"/>
<comment type="caution">
    <text evidence="5">Lacks conserved residue(s) required for the propagation of feature annotation.</text>
</comment>
<dbReference type="GO" id="GO:0005737">
    <property type="term" value="C:cytoplasm"/>
    <property type="evidence" value="ECO:0007669"/>
    <property type="project" value="UniProtKB-SubCell"/>
</dbReference>
<evidence type="ECO:0000256" key="3">
    <source>
        <dbReference type="ARBA" id="ARBA00022756"/>
    </source>
</evidence>
<dbReference type="GO" id="GO:0016020">
    <property type="term" value="C:membrane"/>
    <property type="evidence" value="ECO:0007669"/>
    <property type="project" value="TreeGrafter"/>
</dbReference>
<evidence type="ECO:0000256" key="4">
    <source>
        <dbReference type="ARBA" id="ARBA00022801"/>
    </source>
</evidence>
<evidence type="ECO:0000313" key="7">
    <source>
        <dbReference type="EMBL" id="TXK62384.1"/>
    </source>
</evidence>
<reference evidence="7 8" key="1">
    <citation type="submission" date="2019-08" db="EMBL/GenBank/DDBJ databases">
        <authorList>
            <person name="Karlyshev A.V."/>
        </authorList>
    </citation>
    <scope>NUCLEOTIDE SEQUENCE [LARGE SCALE GENOMIC DNA]</scope>
    <source>
        <strain evidence="7 8">Alg18-2.2</strain>
    </source>
</reference>
<comment type="subunit">
    <text evidence="5">Monomer.</text>
</comment>
<dbReference type="PANTHER" id="PTHR43798">
    <property type="entry name" value="MONOACYLGLYCEROL LIPASE"/>
    <property type="match status" value="1"/>
</dbReference>
<keyword evidence="4 5" id="KW-0378">Hydrolase</keyword>
<dbReference type="GO" id="GO:0090499">
    <property type="term" value="F:pimelyl-[acyl-carrier protein] methyl ester esterase activity"/>
    <property type="evidence" value="ECO:0007669"/>
    <property type="project" value="UniProtKB-EC"/>
</dbReference>
<feature type="active site" evidence="5">
    <location>
        <position position="204"/>
    </location>
</feature>
<protein>
    <recommendedName>
        <fullName evidence="5">Pimeloyl-[acyl-carrier protein] methyl ester esterase</fullName>
        <ecNumber evidence="5">3.1.1.85</ecNumber>
    </recommendedName>
    <alternativeName>
        <fullName evidence="5">Biotin synthesis protein BioH</fullName>
    </alternativeName>
    <alternativeName>
        <fullName evidence="5">Carboxylesterase BioH</fullName>
    </alternativeName>
</protein>
<comment type="function">
    <text evidence="5">The physiological role of BioH is to remove the methyl group introduced by BioC when the pimeloyl moiety is complete. It allows to synthesize pimeloyl-ACP via the fatty acid synthetic pathway through the hydrolysis of the ester bonds of pimeloyl-ACP esters.</text>
</comment>
<dbReference type="NCBIfam" id="TIGR01738">
    <property type="entry name" value="bioH"/>
    <property type="match status" value="1"/>
</dbReference>